<comment type="caution">
    <text evidence="5">The sequence shown here is derived from an EMBL/GenBank/DDBJ whole genome shotgun (WGS) entry which is preliminary data.</text>
</comment>
<dbReference type="Gene3D" id="2.60.40.10">
    <property type="entry name" value="Immunoglobulins"/>
    <property type="match status" value="2"/>
</dbReference>
<dbReference type="SUPFAM" id="SSF56988">
    <property type="entry name" value="Anthrax protective antigen"/>
    <property type="match status" value="1"/>
</dbReference>
<dbReference type="InterPro" id="IPR052387">
    <property type="entry name" value="Fibrocystin"/>
</dbReference>
<dbReference type="FunFam" id="2.60.40.10:FF:000857">
    <property type="entry name" value="PKHD1 like 1"/>
    <property type="match status" value="1"/>
</dbReference>
<dbReference type="InterPro" id="IPR037524">
    <property type="entry name" value="PA14/GLEYA"/>
</dbReference>
<dbReference type="PANTHER" id="PTHR46769">
    <property type="entry name" value="POLYCYSTIC KIDNEY AND HEPATIC DISEASE 1 (AUTOSOMAL RECESSIVE)-LIKE 1"/>
    <property type="match status" value="1"/>
</dbReference>
<evidence type="ECO:0000256" key="1">
    <source>
        <dbReference type="ARBA" id="ARBA00022729"/>
    </source>
</evidence>
<evidence type="ECO:0000313" key="6">
    <source>
        <dbReference type="Proteomes" id="UP001059041"/>
    </source>
</evidence>
<evidence type="ECO:0000256" key="2">
    <source>
        <dbReference type="SAM" id="MobiDB-lite"/>
    </source>
</evidence>
<feature type="domain" description="PA14" evidence="4">
    <location>
        <begin position="317"/>
        <end position="466"/>
    </location>
</feature>
<dbReference type="EMBL" id="JAFHDT010000016">
    <property type="protein sequence ID" value="KAI7798958.1"/>
    <property type="molecule type" value="Genomic_DNA"/>
</dbReference>
<dbReference type="InterPro" id="IPR011658">
    <property type="entry name" value="PA14_dom"/>
</dbReference>
<feature type="chain" id="PRO_5040887971" evidence="3">
    <location>
        <begin position="17"/>
        <end position="840"/>
    </location>
</feature>
<dbReference type="Gene3D" id="2.60.120.1560">
    <property type="match status" value="1"/>
</dbReference>
<dbReference type="Proteomes" id="UP001059041">
    <property type="component" value="Linkage Group LG16"/>
</dbReference>
<feature type="non-terminal residue" evidence="5">
    <location>
        <position position="840"/>
    </location>
</feature>
<dbReference type="GO" id="GO:0007399">
    <property type="term" value="P:nervous system development"/>
    <property type="evidence" value="ECO:0007669"/>
    <property type="project" value="UniProtKB-ARBA"/>
</dbReference>
<evidence type="ECO:0000313" key="5">
    <source>
        <dbReference type="EMBL" id="KAI7798958.1"/>
    </source>
</evidence>
<evidence type="ECO:0000256" key="3">
    <source>
        <dbReference type="SAM" id="SignalP"/>
    </source>
</evidence>
<keyword evidence="1 3" id="KW-0732">Signal</keyword>
<gene>
    <name evidence="5" type="ORF">IRJ41_016021</name>
</gene>
<dbReference type="FunFam" id="2.60.40.10:FF:001292">
    <property type="entry name" value="PKHD1 like 1"/>
    <property type="match status" value="1"/>
</dbReference>
<reference evidence="5" key="1">
    <citation type="submission" date="2021-02" db="EMBL/GenBank/DDBJ databases">
        <title>Comparative genomics reveals that relaxation of natural selection precedes convergent phenotypic evolution of cavefish.</title>
        <authorList>
            <person name="Peng Z."/>
        </authorList>
    </citation>
    <scope>NUCLEOTIDE SEQUENCE</scope>
    <source>
        <tissue evidence="5">Muscle</tissue>
    </source>
</reference>
<dbReference type="Pfam" id="PF07691">
    <property type="entry name" value="PA14"/>
    <property type="match status" value="1"/>
</dbReference>
<evidence type="ECO:0000259" key="4">
    <source>
        <dbReference type="PROSITE" id="PS51820"/>
    </source>
</evidence>
<dbReference type="InterPro" id="IPR002909">
    <property type="entry name" value="IPT_dom"/>
</dbReference>
<keyword evidence="6" id="KW-1185">Reference proteome</keyword>
<feature type="region of interest" description="Disordered" evidence="2">
    <location>
        <begin position="749"/>
        <end position="799"/>
    </location>
</feature>
<sequence length="840" mass="93670">TSCAIQLFLICDPACAQLVSGITPYVGSVNGGTRLTIKGAGFAQANQLSLKADDPNMGNSVTLVSRTRSIPCDVERDSSRSKQITCYTRALPEDDYEIHVCVDGVPITQICDWWDCKFHSRLYYTPTIQSISPLSGLPGTVVTMQGRIYTDVYGSSTARSSNGRNTRFVRAYMGGMPCELLKPSSDEKYGLKLDGGGSEWGYMSCKMTGNYVGHHNLSYILDGEFGRSLPDFGLFSVSALNKLAMFQTYAEVSGVSPSEGRVLGGTLLTIHGRYFDETDRPAVVLVGGHKCQIKKISDKKIVCVTPGYEKTNMTLFPGGRGLKMEMWNNSNPSNLADVLTYNSSRPGYSVQWVDSLSYVWTAAIDYFVARLSGFFVPTETDNYYFRIKADDRSMLYFSKTGLPKDKVQIAYQSYSYSFSQNSEVMRLQKGKPYYIEIVVQEFNNQASVDVGFFKEISPFTAQQTTEAVNERQQIRASYNVLPEKQVVSFKGWTPVSAVQEMQTLRISSDCFSMGFCDNTYYFLAYGDHTTGPIPVSASALELQNALKDLWTIKPDTVTVTKEELSTEALYNVTFNSNRGDFEDLQYLTMGSDVNITVTEEVKGKASLENFTLLWGGVPSPPMTYNASETECARSRLSVLNAYIVLKANIFLIKRKNFHFTFTHLADTIHCIILYISRTMPQSPLPALRKPPRHLLEPLMWRSTVDVLKVNMLATGLLSELVSSQKFLHPGSAEIWRLYILHMGHPVAHRPWQPATDQGKKQTDNSFQKGKQKLPTGGTKQELKGTMQGRGEARQGKDTIIKTGTKHGKINEPTKDKEKLGLQIGNTNEGRLHGQVRVIKH</sequence>
<dbReference type="InterPro" id="IPR014756">
    <property type="entry name" value="Ig_E-set"/>
</dbReference>
<dbReference type="InterPro" id="IPR013783">
    <property type="entry name" value="Ig-like_fold"/>
</dbReference>
<name>A0A9W7THP5_TRIRA</name>
<dbReference type="CDD" id="cd00603">
    <property type="entry name" value="IPT_PCSR"/>
    <property type="match status" value="3"/>
</dbReference>
<accession>A0A9W7THP5</accession>
<feature type="compositionally biased region" description="Basic and acidic residues" evidence="2">
    <location>
        <begin position="790"/>
        <end position="799"/>
    </location>
</feature>
<dbReference type="Pfam" id="PF01833">
    <property type="entry name" value="TIG"/>
    <property type="match status" value="3"/>
</dbReference>
<proteinExistence type="predicted"/>
<dbReference type="SUPFAM" id="SSF81296">
    <property type="entry name" value="E set domains"/>
    <property type="match status" value="3"/>
</dbReference>
<feature type="signal peptide" evidence="3">
    <location>
        <begin position="1"/>
        <end position="16"/>
    </location>
</feature>
<organism evidence="5 6">
    <name type="scientific">Triplophysa rosa</name>
    <name type="common">Cave loach</name>
    <dbReference type="NCBI Taxonomy" id="992332"/>
    <lineage>
        <taxon>Eukaryota</taxon>
        <taxon>Metazoa</taxon>
        <taxon>Chordata</taxon>
        <taxon>Craniata</taxon>
        <taxon>Vertebrata</taxon>
        <taxon>Euteleostomi</taxon>
        <taxon>Actinopterygii</taxon>
        <taxon>Neopterygii</taxon>
        <taxon>Teleostei</taxon>
        <taxon>Ostariophysi</taxon>
        <taxon>Cypriniformes</taxon>
        <taxon>Nemacheilidae</taxon>
        <taxon>Triplophysa</taxon>
    </lineage>
</organism>
<protein>
    <submittedName>
        <fullName evidence="5">Fibrocystin-L</fullName>
    </submittedName>
</protein>
<dbReference type="PANTHER" id="PTHR46769:SF2">
    <property type="entry name" value="FIBROCYSTIN-L ISOFORM 2 PRECURSOR-RELATED"/>
    <property type="match status" value="1"/>
</dbReference>
<dbReference type="AlphaFoldDB" id="A0A9W7THP5"/>
<dbReference type="PROSITE" id="PS51820">
    <property type="entry name" value="PA14"/>
    <property type="match status" value="1"/>
</dbReference>